<evidence type="ECO:0000313" key="3">
    <source>
        <dbReference type="RefSeq" id="XP_038983725.1"/>
    </source>
</evidence>
<feature type="compositionally biased region" description="Basic and acidic residues" evidence="1">
    <location>
        <begin position="222"/>
        <end position="240"/>
    </location>
</feature>
<dbReference type="RefSeq" id="XP_038983725.1">
    <property type="nucleotide sequence ID" value="XM_039127797.1"/>
</dbReference>
<evidence type="ECO:0000313" key="2">
    <source>
        <dbReference type="Proteomes" id="UP000228380"/>
    </source>
</evidence>
<dbReference type="KEGG" id="pda:120111268"/>
<reference evidence="3" key="2">
    <citation type="submission" date="2025-08" db="UniProtKB">
        <authorList>
            <consortium name="RefSeq"/>
        </authorList>
    </citation>
    <scope>IDENTIFICATION</scope>
    <source>
        <tissue evidence="3">Young leaves</tissue>
    </source>
</reference>
<feature type="compositionally biased region" description="Low complexity" evidence="1">
    <location>
        <begin position="171"/>
        <end position="189"/>
    </location>
</feature>
<dbReference type="OrthoDB" id="1933735at2759"/>
<evidence type="ECO:0000256" key="1">
    <source>
        <dbReference type="SAM" id="MobiDB-lite"/>
    </source>
</evidence>
<feature type="region of interest" description="Disordered" evidence="1">
    <location>
        <begin position="59"/>
        <end position="99"/>
    </location>
</feature>
<feature type="region of interest" description="Disordered" evidence="1">
    <location>
        <begin position="1"/>
        <end position="21"/>
    </location>
</feature>
<sequence>MAENPRRSSSDSSSSSSSEFEFWMVGKEPSIPQPRLLTADELFVDGVLLPLHLLSFSHPNPNSTTQLPSEPEPQTSPPPPDSSTSTSSSKRWKDILKAEERKLAERMRNKGRRDSSAGNAAELNINIWPFSRSRSAGNAGNGSGNRTKVMGARRKACSAPCSRSNSHGESSKPAATATAANTTTPSSSSRGRWPPNPGRVRFNGGIQLGGTSPIWQLRRNCRPPEPEKKTHGSDGGDAKKGGGGGGVRMLSFNMNTCIRYRNQVISCSGEGKDGVDAGDRSARSVRVGSHAGLFKLSAIFSKKVL</sequence>
<feature type="region of interest" description="Disordered" evidence="1">
    <location>
        <begin position="132"/>
        <end position="246"/>
    </location>
</feature>
<organism evidence="2 3">
    <name type="scientific">Phoenix dactylifera</name>
    <name type="common">Date palm</name>
    <dbReference type="NCBI Taxonomy" id="42345"/>
    <lineage>
        <taxon>Eukaryota</taxon>
        <taxon>Viridiplantae</taxon>
        <taxon>Streptophyta</taxon>
        <taxon>Embryophyta</taxon>
        <taxon>Tracheophyta</taxon>
        <taxon>Spermatophyta</taxon>
        <taxon>Magnoliopsida</taxon>
        <taxon>Liliopsida</taxon>
        <taxon>Arecaceae</taxon>
        <taxon>Coryphoideae</taxon>
        <taxon>Phoeniceae</taxon>
        <taxon>Phoenix</taxon>
    </lineage>
</organism>
<dbReference type="PANTHER" id="PTHR35132:SF1">
    <property type="entry name" value="SERINE_ARGININE REPETITIVE MATRIX-LIKE PROTEIN"/>
    <property type="match status" value="1"/>
</dbReference>
<protein>
    <submittedName>
        <fullName evidence="3">Uncharacterized protein LOC120111268</fullName>
    </submittedName>
</protein>
<gene>
    <name evidence="3" type="primary">LOC120111268</name>
</gene>
<dbReference type="Proteomes" id="UP000228380">
    <property type="component" value="Chromosome 7"/>
</dbReference>
<keyword evidence="2" id="KW-1185">Reference proteome</keyword>
<dbReference type="AlphaFoldDB" id="A0A8B9AAZ3"/>
<name>A0A8B9AAZ3_PHODC</name>
<accession>A0A8B9AAZ3</accession>
<reference evidence="2" key="1">
    <citation type="journal article" date="2019" name="Nat. Commun.">
        <title>Genome-wide association mapping of date palm fruit traits.</title>
        <authorList>
            <person name="Hazzouri K.M."/>
            <person name="Gros-Balthazard M."/>
            <person name="Flowers J.M."/>
            <person name="Copetti D."/>
            <person name="Lemansour A."/>
            <person name="Lebrun M."/>
            <person name="Masmoudi K."/>
            <person name="Ferrand S."/>
            <person name="Dhar M.I."/>
            <person name="Fresquez Z.A."/>
            <person name="Rosas U."/>
            <person name="Zhang J."/>
            <person name="Talag J."/>
            <person name="Lee S."/>
            <person name="Kudrna D."/>
            <person name="Powell R.F."/>
            <person name="Leitch I.J."/>
            <person name="Krueger R.R."/>
            <person name="Wing R.A."/>
            <person name="Amiri K.M.A."/>
            <person name="Purugganan M.D."/>
        </authorList>
    </citation>
    <scope>NUCLEOTIDE SEQUENCE [LARGE SCALE GENOMIC DNA]</scope>
    <source>
        <strain evidence="2">cv. Khalas</strain>
    </source>
</reference>
<dbReference type="GeneID" id="120111268"/>
<feature type="compositionally biased region" description="Pro residues" evidence="1">
    <location>
        <begin position="70"/>
        <end position="81"/>
    </location>
</feature>
<dbReference type="PANTHER" id="PTHR35132">
    <property type="entry name" value="SERINE/ARGININE REPETITIVE MATRIX-LIKE PROTEIN"/>
    <property type="match status" value="1"/>
</dbReference>
<proteinExistence type="predicted"/>